<evidence type="ECO:0000313" key="2">
    <source>
        <dbReference type="EMBL" id="CCA88610.1"/>
    </source>
</evidence>
<reference evidence="2" key="1">
    <citation type="journal article" date="2011" name="PLoS ONE">
        <title>Ralstonia syzygii, the Blood Disease Bacterium and some Asian R. solanacearum strains form a single genomic species despite divergent lifestyles.</title>
        <authorList>
            <person name="Remenant B."/>
            <person name="de Cambiaire J.C."/>
            <person name="Cellier G."/>
            <person name="Jacobs J.M."/>
            <person name="Mangenot S."/>
            <person name="Barbe V."/>
            <person name="Lajus A."/>
            <person name="Vallenet D."/>
            <person name="Medigue C."/>
            <person name="Fegan M."/>
            <person name="Allen C."/>
            <person name="Prior P."/>
        </authorList>
    </citation>
    <scope>NUCLEOTIDE SEQUENCE</scope>
    <source>
        <strain evidence="2">R24</strain>
    </source>
</reference>
<reference evidence="2" key="2">
    <citation type="submission" date="2011-04" db="EMBL/GenBank/DDBJ databases">
        <authorList>
            <person name="Genoscope - CEA"/>
        </authorList>
    </citation>
    <scope>NUCLEOTIDE SEQUENCE</scope>
    <source>
        <strain evidence="2">R24</strain>
    </source>
</reference>
<name>G3A3Z1_9RALS</name>
<dbReference type="AlphaFoldDB" id="G3A3Z1"/>
<organism evidence="2">
    <name type="scientific">Ralstonia syzygii R24</name>
    <dbReference type="NCBI Taxonomy" id="907261"/>
    <lineage>
        <taxon>Bacteria</taxon>
        <taxon>Pseudomonadati</taxon>
        <taxon>Pseudomonadota</taxon>
        <taxon>Betaproteobacteria</taxon>
        <taxon>Burkholderiales</taxon>
        <taxon>Burkholderiaceae</taxon>
        <taxon>Ralstonia</taxon>
        <taxon>Ralstonia solanacearum species complex</taxon>
    </lineage>
</organism>
<dbReference type="Gene3D" id="3.40.1350.10">
    <property type="match status" value="1"/>
</dbReference>
<gene>
    <name evidence="2" type="ORF">RALSY_30359</name>
</gene>
<proteinExistence type="predicted"/>
<dbReference type="GO" id="GO:0003676">
    <property type="term" value="F:nucleic acid binding"/>
    <property type="evidence" value="ECO:0007669"/>
    <property type="project" value="InterPro"/>
</dbReference>
<feature type="domain" description="TnsA endonuclease N-terminal" evidence="1">
    <location>
        <begin position="43"/>
        <end position="126"/>
    </location>
</feature>
<sequence length="218" mass="25117">MPVRKVPKNYRNVTGIAAHRKAEGAAMFESTLERDFIALLEFDPSVERFEVQPITLDWADDQGRARSYTPDVLVMFKSHSLPRRTVLYEVKYRSDLRADWPELRQKFKAAIKYARQQGWRFKIVTEVEIRTPYLDNAAFLLPFIRRGPSEEGHMALLVDQLATMRHTTSADLLAACCRDEWHRAALIPSLWYLVGTRQIGANLDEKLTMASAIWSHPA</sequence>
<dbReference type="InterPro" id="IPR014833">
    <property type="entry name" value="TnsA_N"/>
</dbReference>
<dbReference type="Pfam" id="PF08722">
    <property type="entry name" value="Tn7_TnsA-like_N"/>
    <property type="match status" value="1"/>
</dbReference>
<dbReference type="RefSeq" id="WP_197331738.1">
    <property type="nucleotide sequence ID" value="NZ_CP115944.1"/>
</dbReference>
<protein>
    <recommendedName>
        <fullName evidence="1">TnsA endonuclease N-terminal domain-containing protein</fullName>
    </recommendedName>
</protein>
<dbReference type="EMBL" id="FR854088">
    <property type="protein sequence ID" value="CCA88610.1"/>
    <property type="molecule type" value="Genomic_DNA"/>
</dbReference>
<dbReference type="InterPro" id="IPR011856">
    <property type="entry name" value="tRNA_endonuc-like_dom_sf"/>
</dbReference>
<accession>G3A3Z1</accession>
<evidence type="ECO:0000259" key="1">
    <source>
        <dbReference type="Pfam" id="PF08722"/>
    </source>
</evidence>